<evidence type="ECO:0000256" key="5">
    <source>
        <dbReference type="ARBA" id="ARBA00023163"/>
    </source>
</evidence>
<feature type="modified residue" description="4-aspartylphosphate" evidence="6">
    <location>
        <position position="52"/>
    </location>
</feature>
<dbReference type="InterPro" id="IPR039420">
    <property type="entry name" value="WalR-like"/>
</dbReference>
<keyword evidence="2" id="KW-0902">Two-component regulatory system</keyword>
<comment type="caution">
    <text evidence="10">The sequence shown here is derived from an EMBL/GenBank/DDBJ whole genome shotgun (WGS) entry which is preliminary data.</text>
</comment>
<dbReference type="SUPFAM" id="SSF52172">
    <property type="entry name" value="CheY-like"/>
    <property type="match status" value="1"/>
</dbReference>
<dbReference type="GO" id="GO:0005829">
    <property type="term" value="C:cytosol"/>
    <property type="evidence" value="ECO:0007669"/>
    <property type="project" value="TreeGrafter"/>
</dbReference>
<dbReference type="EMBL" id="JAAONZ010000020">
    <property type="protein sequence ID" value="NHO67843.1"/>
    <property type="molecule type" value="Genomic_DNA"/>
</dbReference>
<keyword evidence="3" id="KW-0805">Transcription regulation</keyword>
<evidence type="ECO:0000313" key="11">
    <source>
        <dbReference type="Proteomes" id="UP000787472"/>
    </source>
</evidence>
<dbReference type="GO" id="GO:0032993">
    <property type="term" value="C:protein-DNA complex"/>
    <property type="evidence" value="ECO:0007669"/>
    <property type="project" value="TreeGrafter"/>
</dbReference>
<evidence type="ECO:0000256" key="2">
    <source>
        <dbReference type="ARBA" id="ARBA00023012"/>
    </source>
</evidence>
<dbReference type="InterPro" id="IPR036388">
    <property type="entry name" value="WH-like_DNA-bd_sf"/>
</dbReference>
<organism evidence="10 11">
    <name type="scientific">Pseudomaricurvus hydrocarbonicus</name>
    <dbReference type="NCBI Taxonomy" id="1470433"/>
    <lineage>
        <taxon>Bacteria</taxon>
        <taxon>Pseudomonadati</taxon>
        <taxon>Pseudomonadota</taxon>
        <taxon>Gammaproteobacteria</taxon>
        <taxon>Cellvibrionales</taxon>
        <taxon>Cellvibrionaceae</taxon>
        <taxon>Pseudomaricurvus</taxon>
    </lineage>
</organism>
<dbReference type="FunFam" id="1.10.10.10:FF:000058">
    <property type="entry name" value="DNA-binding response OmpR family regulator"/>
    <property type="match status" value="1"/>
</dbReference>
<dbReference type="RefSeq" id="WP_167191264.1">
    <property type="nucleotide sequence ID" value="NZ_JAAONZ010000020.1"/>
</dbReference>
<protein>
    <submittedName>
        <fullName evidence="10">Response regulator transcription factor</fullName>
    </submittedName>
</protein>
<dbReference type="PANTHER" id="PTHR48111">
    <property type="entry name" value="REGULATOR OF RPOS"/>
    <property type="match status" value="1"/>
</dbReference>
<dbReference type="Pfam" id="PF00072">
    <property type="entry name" value="Response_reg"/>
    <property type="match status" value="1"/>
</dbReference>
<dbReference type="InterPro" id="IPR016032">
    <property type="entry name" value="Sig_transdc_resp-reg_C-effctor"/>
</dbReference>
<evidence type="ECO:0000256" key="3">
    <source>
        <dbReference type="ARBA" id="ARBA00023015"/>
    </source>
</evidence>
<dbReference type="PROSITE" id="PS50110">
    <property type="entry name" value="RESPONSE_REGULATORY"/>
    <property type="match status" value="1"/>
</dbReference>
<evidence type="ECO:0000256" key="4">
    <source>
        <dbReference type="ARBA" id="ARBA00023125"/>
    </source>
</evidence>
<evidence type="ECO:0000259" key="8">
    <source>
        <dbReference type="PROSITE" id="PS50110"/>
    </source>
</evidence>
<feature type="domain" description="Response regulatory" evidence="8">
    <location>
        <begin position="3"/>
        <end position="117"/>
    </location>
</feature>
<dbReference type="SUPFAM" id="SSF46894">
    <property type="entry name" value="C-terminal effector domain of the bipartite response regulators"/>
    <property type="match status" value="1"/>
</dbReference>
<dbReference type="PANTHER" id="PTHR48111:SF22">
    <property type="entry name" value="REGULATOR OF RPOS"/>
    <property type="match status" value="1"/>
</dbReference>
<dbReference type="CDD" id="cd17624">
    <property type="entry name" value="REC_OmpR_PmrA-like"/>
    <property type="match status" value="1"/>
</dbReference>
<dbReference type="GO" id="GO:0000976">
    <property type="term" value="F:transcription cis-regulatory region binding"/>
    <property type="evidence" value="ECO:0007669"/>
    <property type="project" value="TreeGrafter"/>
</dbReference>
<keyword evidence="1 6" id="KW-0597">Phosphoprotein</keyword>
<name>A0A9E5MP23_9GAMM</name>
<evidence type="ECO:0000313" key="10">
    <source>
        <dbReference type="EMBL" id="NHO67843.1"/>
    </source>
</evidence>
<keyword evidence="11" id="KW-1185">Reference proteome</keyword>
<reference evidence="10" key="1">
    <citation type="submission" date="2020-03" db="EMBL/GenBank/DDBJ databases">
        <authorList>
            <person name="Guo F."/>
        </authorList>
    </citation>
    <scope>NUCLEOTIDE SEQUENCE</scope>
    <source>
        <strain evidence="10">JCM 30134</strain>
    </source>
</reference>
<dbReference type="AlphaFoldDB" id="A0A9E5MP23"/>
<evidence type="ECO:0000259" key="9">
    <source>
        <dbReference type="PROSITE" id="PS51755"/>
    </source>
</evidence>
<evidence type="ECO:0000256" key="1">
    <source>
        <dbReference type="ARBA" id="ARBA00022553"/>
    </source>
</evidence>
<dbReference type="InterPro" id="IPR001867">
    <property type="entry name" value="OmpR/PhoB-type_DNA-bd"/>
</dbReference>
<dbReference type="CDD" id="cd00383">
    <property type="entry name" value="trans_reg_C"/>
    <property type="match status" value="1"/>
</dbReference>
<dbReference type="GO" id="GO:0000156">
    <property type="term" value="F:phosphorelay response regulator activity"/>
    <property type="evidence" value="ECO:0007669"/>
    <property type="project" value="TreeGrafter"/>
</dbReference>
<dbReference type="InterPro" id="IPR001789">
    <property type="entry name" value="Sig_transdc_resp-reg_receiver"/>
</dbReference>
<dbReference type="Proteomes" id="UP000787472">
    <property type="component" value="Unassembled WGS sequence"/>
</dbReference>
<dbReference type="Pfam" id="PF00486">
    <property type="entry name" value="Trans_reg_C"/>
    <property type="match status" value="1"/>
</dbReference>
<proteinExistence type="predicted"/>
<dbReference type="GO" id="GO:0006355">
    <property type="term" value="P:regulation of DNA-templated transcription"/>
    <property type="evidence" value="ECO:0007669"/>
    <property type="project" value="InterPro"/>
</dbReference>
<dbReference type="InterPro" id="IPR011006">
    <property type="entry name" value="CheY-like_superfamily"/>
</dbReference>
<dbReference type="SMART" id="SM00862">
    <property type="entry name" value="Trans_reg_C"/>
    <property type="match status" value="1"/>
</dbReference>
<dbReference type="Gene3D" id="3.40.50.2300">
    <property type="match status" value="1"/>
</dbReference>
<dbReference type="Gene3D" id="1.10.10.10">
    <property type="entry name" value="Winged helix-like DNA-binding domain superfamily/Winged helix DNA-binding domain"/>
    <property type="match status" value="1"/>
</dbReference>
<feature type="domain" description="OmpR/PhoB-type" evidence="9">
    <location>
        <begin position="124"/>
        <end position="221"/>
    </location>
</feature>
<dbReference type="PROSITE" id="PS51755">
    <property type="entry name" value="OMPR_PHOB"/>
    <property type="match status" value="1"/>
</dbReference>
<dbReference type="SMART" id="SM00448">
    <property type="entry name" value="REC"/>
    <property type="match status" value="1"/>
</dbReference>
<keyword evidence="4 7" id="KW-0238">DNA-binding</keyword>
<sequence length="230" mass="25686">MLKLLLIEDDLDLAQTLVQYLELEEMICDHASNGVAGLNLIAKNNYDVLLLDVNLPRMDGLRVCQNLRQKGNDVPVLMLTARDQLDDKLKGFAAGSDDYLVKPFELQELLVRIHALSRRRSGQVKVMTCGDLEMNLSERAVTRAGKLLQLSPTSWKLLECLLRASPTPVSRETLMDAVWGDEHPDSNSLKVHIFNLRKVIDAPFPVALLHTISGVGFALKPPSRHSLDEI</sequence>
<keyword evidence="5" id="KW-0804">Transcription</keyword>
<dbReference type="Gene3D" id="6.10.250.690">
    <property type="match status" value="1"/>
</dbReference>
<feature type="DNA-binding region" description="OmpR/PhoB-type" evidence="7">
    <location>
        <begin position="124"/>
        <end position="221"/>
    </location>
</feature>
<gene>
    <name evidence="10" type="ORF">G8770_20040</name>
</gene>
<evidence type="ECO:0000256" key="6">
    <source>
        <dbReference type="PROSITE-ProRule" id="PRU00169"/>
    </source>
</evidence>
<evidence type="ECO:0000256" key="7">
    <source>
        <dbReference type="PROSITE-ProRule" id="PRU01091"/>
    </source>
</evidence>
<accession>A0A9E5MP23</accession>